<protein>
    <submittedName>
        <fullName evidence="2">Uncharacterized protein</fullName>
    </submittedName>
</protein>
<reference evidence="3" key="1">
    <citation type="submission" date="2014-03" db="EMBL/GenBank/DDBJ databases">
        <authorList>
            <person name="Aksoy S."/>
            <person name="Warren W."/>
            <person name="Wilson R.K."/>
        </authorList>
    </citation>
    <scope>NUCLEOTIDE SEQUENCE [LARGE SCALE GENOMIC DNA]</scope>
    <source>
        <strain evidence="3">IAEA</strain>
    </source>
</reference>
<dbReference type="AlphaFoldDB" id="A0A1A9WRW4"/>
<organism evidence="2 3">
    <name type="scientific">Glossina brevipalpis</name>
    <dbReference type="NCBI Taxonomy" id="37001"/>
    <lineage>
        <taxon>Eukaryota</taxon>
        <taxon>Metazoa</taxon>
        <taxon>Ecdysozoa</taxon>
        <taxon>Arthropoda</taxon>
        <taxon>Hexapoda</taxon>
        <taxon>Insecta</taxon>
        <taxon>Pterygota</taxon>
        <taxon>Neoptera</taxon>
        <taxon>Endopterygota</taxon>
        <taxon>Diptera</taxon>
        <taxon>Brachycera</taxon>
        <taxon>Muscomorpha</taxon>
        <taxon>Hippoboscoidea</taxon>
        <taxon>Glossinidae</taxon>
        <taxon>Glossina</taxon>
    </lineage>
</organism>
<dbReference type="VEuPathDB" id="VectorBase:GBRI029904"/>
<dbReference type="EnsemblMetazoa" id="GBRI029904-RA">
    <property type="protein sequence ID" value="GBRI029904-PA"/>
    <property type="gene ID" value="GBRI029904"/>
</dbReference>
<accession>A0A1A9WRW4</accession>
<evidence type="ECO:0000313" key="2">
    <source>
        <dbReference type="EnsemblMetazoa" id="GBRI029904-PA"/>
    </source>
</evidence>
<reference evidence="2" key="2">
    <citation type="submission" date="2020-05" db="UniProtKB">
        <authorList>
            <consortium name="EnsemblMetazoa"/>
        </authorList>
    </citation>
    <scope>IDENTIFICATION</scope>
    <source>
        <strain evidence="2">IAEA</strain>
    </source>
</reference>
<evidence type="ECO:0000313" key="3">
    <source>
        <dbReference type="Proteomes" id="UP000091820"/>
    </source>
</evidence>
<name>A0A1A9WRW4_9MUSC</name>
<dbReference type="Proteomes" id="UP000091820">
    <property type="component" value="Unassembled WGS sequence"/>
</dbReference>
<keyword evidence="1" id="KW-1133">Transmembrane helix</keyword>
<feature type="transmembrane region" description="Helical" evidence="1">
    <location>
        <begin position="12"/>
        <end position="33"/>
    </location>
</feature>
<evidence type="ECO:0000256" key="1">
    <source>
        <dbReference type="SAM" id="Phobius"/>
    </source>
</evidence>
<keyword evidence="1" id="KW-0812">Transmembrane</keyword>
<keyword evidence="1" id="KW-0472">Membrane</keyword>
<keyword evidence="3" id="KW-1185">Reference proteome</keyword>
<sequence length="150" mass="15923">MLVDCGTGGVGALVFGFSLGGGGLGGAVFLPLFKTVDLIDSPSFIVNKSNGESFQFVAALAAAFCPRKAGGAGAGRVGMKTLGGFVTRLQIIFELELTPAFKLKFVNFFSFTGGLQRKENETRAIRDNLTKQTDLEISSNRPLDRNRING</sequence>
<proteinExistence type="predicted"/>